<reference evidence="6 7" key="1">
    <citation type="journal article" date="2018" name="Nat. Biotechnol.">
        <title>A standardized bacterial taxonomy based on genome phylogeny substantially revises the tree of life.</title>
        <authorList>
            <person name="Parks D.H."/>
            <person name="Chuvochina M."/>
            <person name="Waite D.W."/>
            <person name="Rinke C."/>
            <person name="Skarshewski A."/>
            <person name="Chaumeil P.A."/>
            <person name="Hugenholtz P."/>
        </authorList>
    </citation>
    <scope>NUCLEOTIDE SEQUENCE [LARGE SCALE GENOMIC DNA]</scope>
    <source>
        <strain evidence="6">UBA10707</strain>
    </source>
</reference>
<organism evidence="6 7">
    <name type="scientific">Advenella kashmirensis</name>
    <dbReference type="NCBI Taxonomy" id="310575"/>
    <lineage>
        <taxon>Bacteria</taxon>
        <taxon>Pseudomonadati</taxon>
        <taxon>Pseudomonadota</taxon>
        <taxon>Betaproteobacteria</taxon>
        <taxon>Burkholderiales</taxon>
        <taxon>Alcaligenaceae</taxon>
    </lineage>
</organism>
<keyword evidence="4 5" id="KW-0472">Membrane</keyword>
<comment type="subcellular location">
    <subcellularLocation>
        <location evidence="1">Membrane</location>
        <topology evidence="1">Multi-pass membrane protein</topology>
    </subcellularLocation>
</comment>
<keyword evidence="3 5" id="KW-1133">Transmembrane helix</keyword>
<dbReference type="Proteomes" id="UP000264036">
    <property type="component" value="Unassembled WGS sequence"/>
</dbReference>
<protein>
    <submittedName>
        <fullName evidence="6">Colicin V synthesis protein</fullName>
    </submittedName>
</protein>
<dbReference type="EMBL" id="DOEK01000029">
    <property type="protein sequence ID" value="HBP30315.1"/>
    <property type="molecule type" value="Genomic_DNA"/>
</dbReference>
<evidence type="ECO:0000256" key="2">
    <source>
        <dbReference type="ARBA" id="ARBA00022692"/>
    </source>
</evidence>
<evidence type="ECO:0000256" key="3">
    <source>
        <dbReference type="ARBA" id="ARBA00022989"/>
    </source>
</evidence>
<dbReference type="GO" id="GO:0009403">
    <property type="term" value="P:toxin biosynthetic process"/>
    <property type="evidence" value="ECO:0007669"/>
    <property type="project" value="InterPro"/>
</dbReference>
<accession>A0A356LIH4</accession>
<evidence type="ECO:0000256" key="5">
    <source>
        <dbReference type="SAM" id="Phobius"/>
    </source>
</evidence>
<evidence type="ECO:0000313" key="7">
    <source>
        <dbReference type="Proteomes" id="UP000264036"/>
    </source>
</evidence>
<dbReference type="InterPro" id="IPR003825">
    <property type="entry name" value="Colicin-V_CvpA"/>
</dbReference>
<dbReference type="PANTHER" id="PTHR36926">
    <property type="entry name" value="COLICIN V PRODUCTION PROTEIN"/>
    <property type="match status" value="1"/>
</dbReference>
<gene>
    <name evidence="6" type="ORF">DD666_12960</name>
</gene>
<feature type="transmembrane region" description="Helical" evidence="5">
    <location>
        <begin position="101"/>
        <end position="123"/>
    </location>
</feature>
<evidence type="ECO:0000256" key="1">
    <source>
        <dbReference type="ARBA" id="ARBA00004141"/>
    </source>
</evidence>
<keyword evidence="2 5" id="KW-0812">Transmembrane</keyword>
<dbReference type="InterPro" id="IPR052719">
    <property type="entry name" value="CvpA-like"/>
</dbReference>
<evidence type="ECO:0000256" key="4">
    <source>
        <dbReference type="ARBA" id="ARBA00023136"/>
    </source>
</evidence>
<sequence>MTEFDYTCLGIIAISGLLGLMRGFLKEAFSLIAYAAAFIGAIWWGPVVYPWVMQYINNALISMGIGYAVVFIAILLVVGLVNVTLATLIEATGLGPADQGLGILFGIARGVMIILILVVLAGYTPFPKEPWWVNARFSPMAMMAVHEIKLRLPDSIGSYLPY</sequence>
<feature type="transmembrane region" description="Helical" evidence="5">
    <location>
        <begin position="31"/>
        <end position="52"/>
    </location>
</feature>
<evidence type="ECO:0000313" key="6">
    <source>
        <dbReference type="EMBL" id="HBP30315.1"/>
    </source>
</evidence>
<dbReference type="GO" id="GO:0016020">
    <property type="term" value="C:membrane"/>
    <property type="evidence" value="ECO:0007669"/>
    <property type="project" value="UniProtKB-SubCell"/>
</dbReference>
<comment type="caution">
    <text evidence="6">The sequence shown here is derived from an EMBL/GenBank/DDBJ whole genome shotgun (WGS) entry which is preliminary data.</text>
</comment>
<dbReference type="PANTHER" id="PTHR36926:SF1">
    <property type="entry name" value="COLICIN V PRODUCTION PROTEIN"/>
    <property type="match status" value="1"/>
</dbReference>
<proteinExistence type="predicted"/>
<feature type="transmembrane region" description="Helical" evidence="5">
    <location>
        <begin position="7"/>
        <end position="25"/>
    </location>
</feature>
<name>A0A356LIH4_9BURK</name>
<dbReference type="AlphaFoldDB" id="A0A356LIH4"/>
<dbReference type="Pfam" id="PF02674">
    <property type="entry name" value="Colicin_V"/>
    <property type="match status" value="1"/>
</dbReference>
<feature type="transmembrane region" description="Helical" evidence="5">
    <location>
        <begin position="64"/>
        <end position="89"/>
    </location>
</feature>